<organism evidence="2 3">
    <name type="scientific">Aliiroseovarius salicola</name>
    <dbReference type="NCBI Taxonomy" id="3009082"/>
    <lineage>
        <taxon>Bacteria</taxon>
        <taxon>Pseudomonadati</taxon>
        <taxon>Pseudomonadota</taxon>
        <taxon>Alphaproteobacteria</taxon>
        <taxon>Rhodobacterales</taxon>
        <taxon>Paracoccaceae</taxon>
        <taxon>Aliiroseovarius</taxon>
    </lineage>
</organism>
<keyword evidence="3" id="KW-1185">Reference proteome</keyword>
<name>A0ABT4W135_9RHOB</name>
<protein>
    <submittedName>
        <fullName evidence="2">Uncharacterized protein</fullName>
    </submittedName>
</protein>
<dbReference type="RefSeq" id="WP_271053932.1">
    <property type="nucleotide sequence ID" value="NZ_JAQIIO010000004.1"/>
</dbReference>
<gene>
    <name evidence="2" type="ORF">O2N63_08995</name>
</gene>
<evidence type="ECO:0000256" key="1">
    <source>
        <dbReference type="SAM" id="MobiDB-lite"/>
    </source>
</evidence>
<dbReference type="EMBL" id="JAQIIO010000004">
    <property type="protein sequence ID" value="MDA5094224.1"/>
    <property type="molecule type" value="Genomic_DNA"/>
</dbReference>
<evidence type="ECO:0000313" key="2">
    <source>
        <dbReference type="EMBL" id="MDA5094224.1"/>
    </source>
</evidence>
<accession>A0ABT4W135</accession>
<sequence length="175" mass="20007">MPTNRQIKFTVQVAQAAREARTARPRGKPTPENLTASGRAQGLAAMRAAPRCQAKRRDGQSCRAAALRGASRCVKHGGRVEVPDHPHNIKRFLSGDMHRALQRHDDFQDAKAAWDKLTWRGQRDLLDSVPDDVADDKLTRYSLAWLEEMREDNSISLMTYHKRRRGVLQADIWWR</sequence>
<dbReference type="Proteomes" id="UP001528040">
    <property type="component" value="Unassembled WGS sequence"/>
</dbReference>
<reference evidence="2 3" key="1">
    <citation type="submission" date="2023-01" db="EMBL/GenBank/DDBJ databases">
        <authorList>
            <person name="Yoon J.-W."/>
        </authorList>
    </citation>
    <scope>NUCLEOTIDE SEQUENCE [LARGE SCALE GENOMIC DNA]</scope>
    <source>
        <strain evidence="2 3">KMU-50</strain>
    </source>
</reference>
<comment type="caution">
    <text evidence="2">The sequence shown here is derived from an EMBL/GenBank/DDBJ whole genome shotgun (WGS) entry which is preliminary data.</text>
</comment>
<feature type="region of interest" description="Disordered" evidence="1">
    <location>
        <begin position="17"/>
        <end position="36"/>
    </location>
</feature>
<proteinExistence type="predicted"/>
<evidence type="ECO:0000313" key="3">
    <source>
        <dbReference type="Proteomes" id="UP001528040"/>
    </source>
</evidence>